<sequence>MTSCPSTPSTADTVDALIYSHFKRTNPEALLDLFSKEKRKTLERNYHQIEPDLLKTMWKNYRIQKSAQKSQLKLVSMEESPEPNQEAAESWKTDWMHGRFCSLRSLRKSTDLALYHHFKSKLHSDNFFQDSGEFSRNFKALEKLFDEETRQQYEKLMQTTDVPSFKRMLAFYRLEELKPKRKPVFRRTVIFKCRLCKKEVRGERMQGNEFLLHIGKHEKLHCYCFMEGCDKSLKTCKTLVMHVNEKHNLRSSELDSRQYHLLMTAKTEFYRKAAKFLDRYFPPESFVRFFNRKKRNATHLKDPKCQDCGEVVRDGHAQRRHIATHLELSFKCVVEGCETTFTPPTFLSAHLLCRHNRKIRDLTEKELFAHKKAKEDFNKQIEEEVPKFFRIKPALMEDSK</sequence>
<keyword evidence="3" id="KW-1185">Reference proteome</keyword>
<dbReference type="AlphaFoldDB" id="A0A4U5PF87"/>
<dbReference type="InterPro" id="IPR013087">
    <property type="entry name" value="Znf_C2H2_type"/>
</dbReference>
<dbReference type="OrthoDB" id="10039931at2759"/>
<gene>
    <name evidence="2" type="ORF">L596_009338</name>
</gene>
<feature type="domain" description="C2H2-type" evidence="1">
    <location>
        <begin position="305"/>
        <end position="325"/>
    </location>
</feature>
<evidence type="ECO:0000313" key="3">
    <source>
        <dbReference type="Proteomes" id="UP000298663"/>
    </source>
</evidence>
<evidence type="ECO:0000313" key="2">
    <source>
        <dbReference type="EMBL" id="TKR95128.1"/>
    </source>
</evidence>
<dbReference type="PROSITE" id="PS00028">
    <property type="entry name" value="ZINC_FINGER_C2H2_1"/>
    <property type="match status" value="2"/>
</dbReference>
<reference evidence="2 3" key="1">
    <citation type="journal article" date="2015" name="Genome Biol.">
        <title>Comparative genomics of Steinernema reveals deeply conserved gene regulatory networks.</title>
        <authorList>
            <person name="Dillman A.R."/>
            <person name="Macchietto M."/>
            <person name="Porter C.F."/>
            <person name="Rogers A."/>
            <person name="Williams B."/>
            <person name="Antoshechkin I."/>
            <person name="Lee M.M."/>
            <person name="Goodwin Z."/>
            <person name="Lu X."/>
            <person name="Lewis E.E."/>
            <person name="Goodrich-Blair H."/>
            <person name="Stock S.P."/>
            <person name="Adams B.J."/>
            <person name="Sternberg P.W."/>
            <person name="Mortazavi A."/>
        </authorList>
    </citation>
    <scope>NUCLEOTIDE SEQUENCE [LARGE SCALE GENOMIC DNA]</scope>
    <source>
        <strain evidence="2 3">ALL</strain>
    </source>
</reference>
<accession>A0A4U5PF87</accession>
<dbReference type="EMBL" id="AZBU02000002">
    <property type="protein sequence ID" value="TKR95128.1"/>
    <property type="molecule type" value="Genomic_DNA"/>
</dbReference>
<name>A0A4U5PF87_STECR</name>
<reference evidence="2 3" key="2">
    <citation type="journal article" date="2019" name="G3 (Bethesda)">
        <title>Hybrid Assembly of the Genome of the Entomopathogenic Nematode Steinernema carpocapsae Identifies the X-Chromosome.</title>
        <authorList>
            <person name="Serra L."/>
            <person name="Macchietto M."/>
            <person name="Macias-Munoz A."/>
            <person name="McGill C.J."/>
            <person name="Rodriguez I.M."/>
            <person name="Rodriguez B."/>
            <person name="Murad R."/>
            <person name="Mortazavi A."/>
        </authorList>
    </citation>
    <scope>NUCLEOTIDE SEQUENCE [LARGE SCALE GENOMIC DNA]</scope>
    <source>
        <strain evidence="2 3">ALL</strain>
    </source>
</reference>
<feature type="domain" description="C2H2-type" evidence="1">
    <location>
        <begin position="332"/>
        <end position="355"/>
    </location>
</feature>
<organism evidence="2 3">
    <name type="scientific">Steinernema carpocapsae</name>
    <name type="common">Entomopathogenic nematode</name>
    <dbReference type="NCBI Taxonomy" id="34508"/>
    <lineage>
        <taxon>Eukaryota</taxon>
        <taxon>Metazoa</taxon>
        <taxon>Ecdysozoa</taxon>
        <taxon>Nematoda</taxon>
        <taxon>Chromadorea</taxon>
        <taxon>Rhabditida</taxon>
        <taxon>Tylenchina</taxon>
        <taxon>Panagrolaimomorpha</taxon>
        <taxon>Strongyloidoidea</taxon>
        <taxon>Steinernematidae</taxon>
        <taxon>Steinernema</taxon>
    </lineage>
</organism>
<dbReference type="Proteomes" id="UP000298663">
    <property type="component" value="Unassembled WGS sequence"/>
</dbReference>
<proteinExistence type="predicted"/>
<protein>
    <recommendedName>
        <fullName evidence="1">C2H2-type domain-containing protein</fullName>
    </recommendedName>
</protein>
<comment type="caution">
    <text evidence="2">The sequence shown here is derived from an EMBL/GenBank/DDBJ whole genome shotgun (WGS) entry which is preliminary data.</text>
</comment>
<evidence type="ECO:0000259" key="1">
    <source>
        <dbReference type="PROSITE" id="PS00028"/>
    </source>
</evidence>
<dbReference type="SMART" id="SM00355">
    <property type="entry name" value="ZnF_C2H2"/>
    <property type="match status" value="3"/>
</dbReference>